<sequence length="320" mass="37255">MDEEQIIEWLLKGDVSIQYQVYRDLLGIDRKDLQDSILDKGWGKRFLSERKRNGHWGDRFYQPKWISTHYTLLDLRNLNSDPNNKLIKESIEQVLNTSKAEDGGIQLGPSTSHHSDICVNGMFLNYASYFKTSEKRLQSIVDSLLNEIMPDGGFNCRTTRSGAIHSSLHSTISVLEGLFEFQKVGFGYRKDDISTAIKSAEEFILIHRLFLSDRTGKIIHKDFLKLAYPSRWKYDILRALDYFQKAERKWDSRMDEAFAMILKKRNKNGTWNMQAAHPGEVHFIMEKAGKPSRWNTLRAMRVLKHFEKNKKLQPTKAIAH</sequence>
<dbReference type="AlphaFoldDB" id="A0A964WX02"/>
<organism evidence="1 2">
    <name type="scientific">Flagellimonas ochracea</name>
    <dbReference type="NCBI Taxonomy" id="2696472"/>
    <lineage>
        <taxon>Bacteria</taxon>
        <taxon>Pseudomonadati</taxon>
        <taxon>Bacteroidota</taxon>
        <taxon>Flavobacteriia</taxon>
        <taxon>Flavobacteriales</taxon>
        <taxon>Flavobacteriaceae</taxon>
        <taxon>Flagellimonas</taxon>
    </lineage>
</organism>
<keyword evidence="2" id="KW-1185">Reference proteome</keyword>
<dbReference type="RefSeq" id="WP_166522475.1">
    <property type="nucleotide sequence ID" value="NZ_JAAABI010000001.1"/>
</dbReference>
<evidence type="ECO:0000313" key="2">
    <source>
        <dbReference type="Proteomes" id="UP000667650"/>
    </source>
</evidence>
<proteinExistence type="predicted"/>
<dbReference type="Proteomes" id="UP000667650">
    <property type="component" value="Unassembled WGS sequence"/>
</dbReference>
<protein>
    <recommendedName>
        <fullName evidence="3">Prenyltransferase</fullName>
    </recommendedName>
</protein>
<dbReference type="InterPro" id="IPR008930">
    <property type="entry name" value="Terpenoid_cyclase/PrenylTrfase"/>
</dbReference>
<reference evidence="1" key="1">
    <citation type="submission" date="2020-01" db="EMBL/GenBank/DDBJ databases">
        <title>Muricauda ochracea sp. nov., isolated from a tidal flat of Garorim bay in Korea.</title>
        <authorList>
            <person name="Kim D."/>
            <person name="Yoo Y."/>
            <person name="Kim J.-J."/>
        </authorList>
    </citation>
    <scope>NUCLEOTIDE SEQUENCE</scope>
    <source>
        <strain evidence="1">JGD-17</strain>
    </source>
</reference>
<accession>A0A964WX02</accession>
<dbReference type="EMBL" id="JAAABI010000001">
    <property type="protein sequence ID" value="NAY91089.1"/>
    <property type="molecule type" value="Genomic_DNA"/>
</dbReference>
<evidence type="ECO:0008006" key="3">
    <source>
        <dbReference type="Google" id="ProtNLM"/>
    </source>
</evidence>
<dbReference type="Gene3D" id="1.50.10.20">
    <property type="match status" value="1"/>
</dbReference>
<evidence type="ECO:0000313" key="1">
    <source>
        <dbReference type="EMBL" id="NAY91089.1"/>
    </source>
</evidence>
<dbReference type="SUPFAM" id="SSF48239">
    <property type="entry name" value="Terpenoid cyclases/Protein prenyltransferases"/>
    <property type="match status" value="1"/>
</dbReference>
<gene>
    <name evidence="1" type="ORF">GTQ34_04080</name>
</gene>
<comment type="caution">
    <text evidence="1">The sequence shown here is derived from an EMBL/GenBank/DDBJ whole genome shotgun (WGS) entry which is preliminary data.</text>
</comment>
<name>A0A964WX02_9FLAO</name>